<dbReference type="InterPro" id="IPR036097">
    <property type="entry name" value="HisK_dim/P_sf"/>
</dbReference>
<evidence type="ECO:0000313" key="8">
    <source>
        <dbReference type="EMBL" id="CCH02773.1"/>
    </source>
</evidence>
<feature type="chain" id="PRO_5003630562" description="histidine kinase" evidence="6">
    <location>
        <begin position="20"/>
        <end position="762"/>
    </location>
</feature>
<feature type="domain" description="Histidine kinase" evidence="7">
    <location>
        <begin position="518"/>
        <end position="762"/>
    </location>
</feature>
<keyword evidence="8" id="KW-0808">Transferase</keyword>
<dbReference type="Gene3D" id="1.10.287.130">
    <property type="match status" value="1"/>
</dbReference>
<dbReference type="PANTHER" id="PTHR43065">
    <property type="entry name" value="SENSOR HISTIDINE KINASE"/>
    <property type="match status" value="1"/>
</dbReference>
<keyword evidence="5" id="KW-1133">Transmembrane helix</keyword>
<keyword evidence="8" id="KW-0418">Kinase</keyword>
<feature type="transmembrane region" description="Helical" evidence="5">
    <location>
        <begin position="339"/>
        <end position="356"/>
    </location>
</feature>
<dbReference type="Pfam" id="PF02518">
    <property type="entry name" value="HATPase_c"/>
    <property type="match status" value="1"/>
</dbReference>
<feature type="signal peptide" evidence="6">
    <location>
        <begin position="1"/>
        <end position="19"/>
    </location>
</feature>
<dbReference type="InterPro" id="IPR004358">
    <property type="entry name" value="Sig_transdc_His_kin-like_C"/>
</dbReference>
<feature type="transmembrane region" description="Helical" evidence="5">
    <location>
        <begin position="225"/>
        <end position="244"/>
    </location>
</feature>
<feature type="transmembrane region" description="Helical" evidence="5">
    <location>
        <begin position="411"/>
        <end position="436"/>
    </location>
</feature>
<dbReference type="SMART" id="SM00388">
    <property type="entry name" value="HisKA"/>
    <property type="match status" value="1"/>
</dbReference>
<dbReference type="Gene3D" id="3.30.565.10">
    <property type="entry name" value="Histidine kinase-like ATPase, C-terminal domain"/>
    <property type="match status" value="1"/>
</dbReference>
<keyword evidence="6" id="KW-0732">Signal</keyword>
<name>I0KF70_9BACT</name>
<keyword evidence="3" id="KW-0597">Phosphoprotein</keyword>
<dbReference type="EC" id="2.7.13.3" evidence="2"/>
<dbReference type="Proteomes" id="UP000011058">
    <property type="component" value="Chromosome"/>
</dbReference>
<feature type="coiled-coil region" evidence="4">
    <location>
        <begin position="436"/>
        <end position="491"/>
    </location>
</feature>
<evidence type="ECO:0000256" key="3">
    <source>
        <dbReference type="ARBA" id="ARBA00022553"/>
    </source>
</evidence>
<dbReference type="InterPro" id="IPR005467">
    <property type="entry name" value="His_kinase_dom"/>
</dbReference>
<accession>I0KF70</accession>
<dbReference type="KEGG" id="fae:FAES_4774"/>
<evidence type="ECO:0000256" key="4">
    <source>
        <dbReference type="SAM" id="Coils"/>
    </source>
</evidence>
<dbReference type="AlphaFoldDB" id="I0KF70"/>
<dbReference type="PROSITE" id="PS50109">
    <property type="entry name" value="HIS_KIN"/>
    <property type="match status" value="1"/>
</dbReference>
<dbReference type="PRINTS" id="PR00344">
    <property type="entry name" value="BCTRLSENSOR"/>
</dbReference>
<dbReference type="InterPro" id="IPR008979">
    <property type="entry name" value="Galactose-bd-like_sf"/>
</dbReference>
<evidence type="ECO:0000256" key="1">
    <source>
        <dbReference type="ARBA" id="ARBA00000085"/>
    </source>
</evidence>
<dbReference type="PANTHER" id="PTHR43065:SF42">
    <property type="entry name" value="TWO-COMPONENT SENSOR PPRA"/>
    <property type="match status" value="1"/>
</dbReference>
<reference evidence="8 9" key="1">
    <citation type="journal article" date="2012" name="J. Bacteriol.">
        <title>Genome Sequence of Fibrella aestuarina BUZ 2T, a Filamentous Marine Bacterium.</title>
        <authorList>
            <person name="Filippini M."/>
            <person name="Qi W."/>
            <person name="Blom J."/>
            <person name="Goesmann A."/>
            <person name="Smits T.H."/>
            <person name="Bagheri H.C."/>
        </authorList>
    </citation>
    <scope>NUCLEOTIDE SEQUENCE [LARGE SCALE GENOMIC DNA]</scope>
    <source>
        <strain evidence="9">BUZ 2T</strain>
    </source>
</reference>
<evidence type="ECO:0000256" key="2">
    <source>
        <dbReference type="ARBA" id="ARBA00012438"/>
    </source>
</evidence>
<comment type="catalytic activity">
    <reaction evidence="1">
        <text>ATP + protein L-histidine = ADP + protein N-phospho-L-histidine.</text>
        <dbReference type="EC" id="2.7.13.3"/>
    </reaction>
</comment>
<proteinExistence type="predicted"/>
<dbReference type="InterPro" id="IPR036890">
    <property type="entry name" value="HATPase_C_sf"/>
</dbReference>
<protein>
    <recommendedName>
        <fullName evidence="2">histidine kinase</fullName>
        <ecNumber evidence="2">2.7.13.3</ecNumber>
    </recommendedName>
</protein>
<keyword evidence="4" id="KW-0175">Coiled coil</keyword>
<evidence type="ECO:0000256" key="5">
    <source>
        <dbReference type="SAM" id="Phobius"/>
    </source>
</evidence>
<dbReference type="Gene3D" id="2.60.120.260">
    <property type="entry name" value="Galactose-binding domain-like"/>
    <property type="match status" value="1"/>
</dbReference>
<dbReference type="STRING" id="1166018.FAES_4774"/>
<dbReference type="InterPro" id="IPR003661">
    <property type="entry name" value="HisK_dim/P_dom"/>
</dbReference>
<dbReference type="PROSITE" id="PS51257">
    <property type="entry name" value="PROKAR_LIPOPROTEIN"/>
    <property type="match status" value="1"/>
</dbReference>
<evidence type="ECO:0000256" key="6">
    <source>
        <dbReference type="SAM" id="SignalP"/>
    </source>
</evidence>
<feature type="transmembrane region" description="Helical" evidence="5">
    <location>
        <begin position="316"/>
        <end position="333"/>
    </location>
</feature>
<gene>
    <name evidence="8" type="ORF">FAES_4774</name>
</gene>
<dbReference type="PATRIC" id="fig|1166018.3.peg.1744"/>
<dbReference type="CDD" id="cd00082">
    <property type="entry name" value="HisKA"/>
    <property type="match status" value="1"/>
</dbReference>
<dbReference type="HOGENOM" id="CLU_022317_0_0_10"/>
<keyword evidence="5" id="KW-0472">Membrane</keyword>
<evidence type="ECO:0000259" key="7">
    <source>
        <dbReference type="PROSITE" id="PS50109"/>
    </source>
</evidence>
<organism evidence="8 9">
    <name type="scientific">Fibrella aestuarina BUZ 2</name>
    <dbReference type="NCBI Taxonomy" id="1166018"/>
    <lineage>
        <taxon>Bacteria</taxon>
        <taxon>Pseudomonadati</taxon>
        <taxon>Bacteroidota</taxon>
        <taxon>Cytophagia</taxon>
        <taxon>Cytophagales</taxon>
        <taxon>Spirosomataceae</taxon>
        <taxon>Fibrella</taxon>
    </lineage>
</organism>
<keyword evidence="5" id="KW-0812">Transmembrane</keyword>
<dbReference type="SUPFAM" id="SSF47384">
    <property type="entry name" value="Homodimeric domain of signal transducing histidine kinase"/>
    <property type="match status" value="1"/>
</dbReference>
<dbReference type="SUPFAM" id="SSF55874">
    <property type="entry name" value="ATPase domain of HSP90 chaperone/DNA topoisomerase II/histidine kinase"/>
    <property type="match status" value="1"/>
</dbReference>
<sequence>MIRPYLLLTLLFLTGVACFGQSARSQPSSTDSVSQPGSFIGGVSDGFKASAQADTGLVRVGKNGGMSGSYWRFKTGDDIRWASPAYDDQAWQSNVSPSDPLNGNKPLWKSGKGWFRLRFRLHPKLLTNEPTLVVDQTGRSELYLDGKRLAVLGTSEMDTIGMQRLIRFVPLPITDTTTHVLAVRYTLRRDAVVKADFDEGAFSVKVQSADLAPIALLVTQLVQTGSAFLLTGIFGTLALLHFLFYRANKTQKVNKLLGWEMLAFSVSYATRRLDDFTATLTTNSIIDTVSELMMQVGLVFLLTAIYRYLDLKRNWWYYTVVGLLALALLYRFFVGNVPYELDSLAYLVLGIEYLRVSWIGRRRKDVYSRLPWVSIRTALYCLLFLMVVMIVITIVEVLTTGSGDININLGWFSGVLFVTTMLGLLSFPVGLSLSLVQDYARTYRSLDGKLKEVEELSARTLLQEQEKQALLAQQNETLERLVQERTAALDQSLTDLRATQDQLIQREKLASLGELTAGVAHEIQNPLNFVNNFSEVSVELITELEDEQARAADERDEGLEREIMADIKQNVSKINEHGKRAASIVRGMLQHSRASTGQREATNLNALADEYLKLAYHGLRASDKSFDVSLVTHYDPALPTVSVVPSDIGRVLMNLLTNAFHAVRDRSVQARQQGVDYKPTVTLTTEHDGNRVRIRVHDNGLGIPDSVRSKIFQPFFTTKPTGQGTGLGLSISYDIVTKGHSGTISLQSEPDAFTEFVVELPA</sequence>
<feature type="transmembrane region" description="Helical" evidence="5">
    <location>
        <begin position="377"/>
        <end position="399"/>
    </location>
</feature>
<dbReference type="GO" id="GO:0000155">
    <property type="term" value="F:phosphorelay sensor kinase activity"/>
    <property type="evidence" value="ECO:0007669"/>
    <property type="project" value="InterPro"/>
</dbReference>
<dbReference type="RefSeq" id="WP_015333872.1">
    <property type="nucleotide sequence ID" value="NC_020054.1"/>
</dbReference>
<dbReference type="InterPro" id="IPR003594">
    <property type="entry name" value="HATPase_dom"/>
</dbReference>
<dbReference type="SUPFAM" id="SSF49785">
    <property type="entry name" value="Galactose-binding domain-like"/>
    <property type="match status" value="1"/>
</dbReference>
<keyword evidence="9" id="KW-1185">Reference proteome</keyword>
<dbReference type="EMBL" id="HE796683">
    <property type="protein sequence ID" value="CCH02773.1"/>
    <property type="molecule type" value="Genomic_DNA"/>
</dbReference>
<dbReference type="SMART" id="SM00387">
    <property type="entry name" value="HATPase_c"/>
    <property type="match status" value="1"/>
</dbReference>
<evidence type="ECO:0000313" key="9">
    <source>
        <dbReference type="Proteomes" id="UP000011058"/>
    </source>
</evidence>
<dbReference type="eggNOG" id="COG4191">
    <property type="taxonomic scope" value="Bacteria"/>
</dbReference>